<dbReference type="SMART" id="SM00240">
    <property type="entry name" value="FHA"/>
    <property type="match status" value="1"/>
</dbReference>
<organism evidence="2">
    <name type="scientific">hydrothermal vent metagenome</name>
    <dbReference type="NCBI Taxonomy" id="652676"/>
    <lineage>
        <taxon>unclassified sequences</taxon>
        <taxon>metagenomes</taxon>
        <taxon>ecological metagenomes</taxon>
    </lineage>
</organism>
<sequence>MAKIYLSFRGHQITGRDIEQGSKTVIGRDPGCTITIDSLAVAQQHAIITRTEDNYQLISLDEEYPTLVNHTPTSECSLSHGDVIQIGKHTLSFAQDKQSFCDTSAPTIAYKLPEKATSRDEIIPAAGTCVQIINGDHSGKVIFLDNSMVRLGIKGQSSAAITNRQNGYFLVHLEGESDTTVNGTPIGEHSQQLHGGDAVKIGDTQMVFHLQSSAVQPRKIASKA</sequence>
<name>A0A3B1B5J4_9ZZZZ</name>
<dbReference type="AlphaFoldDB" id="A0A3B1B5J4"/>
<dbReference type="EMBL" id="UOFX01000021">
    <property type="protein sequence ID" value="VAX07173.1"/>
    <property type="molecule type" value="Genomic_DNA"/>
</dbReference>
<proteinExistence type="predicted"/>
<gene>
    <name evidence="2" type="ORF">MNBD_GAMMA26-1446</name>
</gene>
<reference evidence="2" key="1">
    <citation type="submission" date="2018-06" db="EMBL/GenBank/DDBJ databases">
        <authorList>
            <person name="Zhirakovskaya E."/>
        </authorList>
    </citation>
    <scope>NUCLEOTIDE SEQUENCE</scope>
</reference>
<feature type="domain" description="FHA" evidence="1">
    <location>
        <begin position="23"/>
        <end position="73"/>
    </location>
</feature>
<protein>
    <recommendedName>
        <fullName evidence="1">FHA domain-containing protein</fullName>
    </recommendedName>
</protein>
<dbReference type="SUPFAM" id="SSF49879">
    <property type="entry name" value="SMAD/FHA domain"/>
    <property type="match status" value="2"/>
</dbReference>
<dbReference type="InterPro" id="IPR000253">
    <property type="entry name" value="FHA_dom"/>
</dbReference>
<dbReference type="InterPro" id="IPR008984">
    <property type="entry name" value="SMAD_FHA_dom_sf"/>
</dbReference>
<evidence type="ECO:0000259" key="1">
    <source>
        <dbReference type="SMART" id="SM00240"/>
    </source>
</evidence>
<dbReference type="CDD" id="cd00060">
    <property type="entry name" value="FHA"/>
    <property type="match status" value="2"/>
</dbReference>
<dbReference type="Gene3D" id="2.60.200.20">
    <property type="match status" value="2"/>
</dbReference>
<dbReference type="Pfam" id="PF00498">
    <property type="entry name" value="FHA"/>
    <property type="match status" value="1"/>
</dbReference>
<accession>A0A3B1B5J4</accession>
<evidence type="ECO:0000313" key="2">
    <source>
        <dbReference type="EMBL" id="VAX07173.1"/>
    </source>
</evidence>